<evidence type="ECO:0000313" key="1">
    <source>
        <dbReference type="EMBL" id="MFD0919477.1"/>
    </source>
</evidence>
<dbReference type="Gene3D" id="1.20.1270.360">
    <property type="match status" value="1"/>
</dbReference>
<dbReference type="Pfam" id="PF03860">
    <property type="entry name" value="Csp"/>
    <property type="match status" value="1"/>
</dbReference>
<dbReference type="PANTHER" id="PTHR37310">
    <property type="entry name" value="CYTOPLASMIC PROTEIN-RELATED"/>
    <property type="match status" value="1"/>
</dbReference>
<protein>
    <submittedName>
        <fullName evidence="1">Four-helix bundle copper-binding protein</fullName>
    </submittedName>
</protein>
<dbReference type="InterPro" id="IPR005560">
    <property type="entry name" value="Csp_YhjQ"/>
</dbReference>
<keyword evidence="2" id="KW-1185">Reference proteome</keyword>
<proteinExistence type="predicted"/>
<dbReference type="Proteomes" id="UP001597018">
    <property type="component" value="Unassembled WGS sequence"/>
</dbReference>
<reference evidence="2" key="1">
    <citation type="journal article" date="2019" name="Int. J. Syst. Evol. Microbiol.">
        <title>The Global Catalogue of Microorganisms (GCM) 10K type strain sequencing project: providing services to taxonomists for standard genome sequencing and annotation.</title>
        <authorList>
            <consortium name="The Broad Institute Genomics Platform"/>
            <consortium name="The Broad Institute Genome Sequencing Center for Infectious Disease"/>
            <person name="Wu L."/>
            <person name="Ma J."/>
        </authorList>
    </citation>
    <scope>NUCLEOTIDE SEQUENCE [LARGE SCALE GENOMIC DNA]</scope>
    <source>
        <strain evidence="2">CCUG 56401</strain>
    </source>
</reference>
<sequence length="135" mass="14391">MLRTRELLDSMTTRPTLSSDHRAAAIEAMQDCIEAVTACAAAMLTEDDVATLAPAVNRDMDCADVVTAALNVLTRAGGPDSSLLSSQLEACLLACERSHELCDRHAAHHTHCRMCADATKQCADACRQALNALHA</sequence>
<dbReference type="RefSeq" id="WP_263252700.1">
    <property type="nucleotide sequence ID" value="NZ_BAABLT010000001.1"/>
</dbReference>
<evidence type="ECO:0000313" key="2">
    <source>
        <dbReference type="Proteomes" id="UP001597018"/>
    </source>
</evidence>
<dbReference type="EMBL" id="JBHTIW010000003">
    <property type="protein sequence ID" value="MFD0919477.1"/>
    <property type="molecule type" value="Genomic_DNA"/>
</dbReference>
<name>A0ABW3FP87_9PSEU</name>
<gene>
    <name evidence="1" type="ORF">ACFQ16_06960</name>
</gene>
<accession>A0ABW3FP87</accession>
<dbReference type="PANTHER" id="PTHR37310:SF1">
    <property type="entry name" value="CYTOPLASMIC PROTEIN"/>
    <property type="match status" value="1"/>
</dbReference>
<organism evidence="1 2">
    <name type="scientific">Saccharopolyspora rosea</name>
    <dbReference type="NCBI Taxonomy" id="524884"/>
    <lineage>
        <taxon>Bacteria</taxon>
        <taxon>Bacillati</taxon>
        <taxon>Actinomycetota</taxon>
        <taxon>Actinomycetes</taxon>
        <taxon>Pseudonocardiales</taxon>
        <taxon>Pseudonocardiaceae</taxon>
        <taxon>Saccharopolyspora</taxon>
    </lineage>
</organism>
<comment type="caution">
    <text evidence="1">The sequence shown here is derived from an EMBL/GenBank/DDBJ whole genome shotgun (WGS) entry which is preliminary data.</text>
</comment>